<dbReference type="AlphaFoldDB" id="G7Q1Q3"/>
<dbReference type="PANTHER" id="PTHR46254">
    <property type="entry name" value="PROTEIN GVQW1-RELATED"/>
    <property type="match status" value="1"/>
</dbReference>
<feature type="non-terminal residue" evidence="1">
    <location>
        <position position="66"/>
    </location>
</feature>
<protein>
    <submittedName>
        <fullName evidence="1">Uncharacterized protein</fullName>
    </submittedName>
</protein>
<reference evidence="1" key="1">
    <citation type="journal article" date="2011" name="Nat. Biotechnol.">
        <title>Genome sequencing and comparison of two nonhuman primate animal models, the cynomolgus and Chinese rhesus macaques.</title>
        <authorList>
            <person name="Yan G."/>
            <person name="Zhang G."/>
            <person name="Fang X."/>
            <person name="Zhang Y."/>
            <person name="Li C."/>
            <person name="Ling F."/>
            <person name="Cooper D.N."/>
            <person name="Li Q."/>
            <person name="Li Y."/>
            <person name="van Gool A.J."/>
            <person name="Du H."/>
            <person name="Chen J."/>
            <person name="Chen R."/>
            <person name="Zhang P."/>
            <person name="Huang Z."/>
            <person name="Thompson J.R."/>
            <person name="Meng Y."/>
            <person name="Bai Y."/>
            <person name="Wang J."/>
            <person name="Zhuo M."/>
            <person name="Wang T."/>
            <person name="Huang Y."/>
            <person name="Wei L."/>
            <person name="Li J."/>
            <person name="Wang Z."/>
            <person name="Hu H."/>
            <person name="Yang P."/>
            <person name="Le L."/>
            <person name="Stenson P.D."/>
            <person name="Li B."/>
            <person name="Liu X."/>
            <person name="Ball E.V."/>
            <person name="An N."/>
            <person name="Huang Q."/>
            <person name="Zhang Y."/>
            <person name="Fan W."/>
            <person name="Zhang X."/>
            <person name="Li Y."/>
            <person name="Wang W."/>
            <person name="Katze M.G."/>
            <person name="Su B."/>
            <person name="Nielsen R."/>
            <person name="Yang H."/>
            <person name="Wang J."/>
            <person name="Wang X."/>
            <person name="Wang J."/>
        </authorList>
    </citation>
    <scope>NUCLEOTIDE SEQUENCE [LARGE SCALE GENOMIC DNA]</scope>
    <source>
        <strain evidence="1">CE-4</strain>
    </source>
</reference>
<accession>G7Q1Q3</accession>
<evidence type="ECO:0000313" key="1">
    <source>
        <dbReference type="EMBL" id="EHH60591.1"/>
    </source>
</evidence>
<gene>
    <name evidence="1" type="ORF">EGM_11981</name>
</gene>
<proteinExistence type="predicted"/>
<name>G7Q1Q3_MACFA</name>
<sequence>MESQSVTQHGVQWHDLSSAQPLPPGFKQFSHLSLPSSWDYRCAPPHLANFCIFSRDGVSPYFPGWS</sequence>
<dbReference type="EMBL" id="CM001295">
    <property type="protein sequence ID" value="EHH60591.1"/>
    <property type="molecule type" value="Genomic_DNA"/>
</dbReference>
<organism>
    <name type="scientific">Macaca fascicularis</name>
    <name type="common">Crab-eating macaque</name>
    <name type="synonym">Cynomolgus monkey</name>
    <dbReference type="NCBI Taxonomy" id="9541"/>
    <lineage>
        <taxon>Eukaryota</taxon>
        <taxon>Metazoa</taxon>
        <taxon>Chordata</taxon>
        <taxon>Craniata</taxon>
        <taxon>Vertebrata</taxon>
        <taxon>Euteleostomi</taxon>
        <taxon>Mammalia</taxon>
        <taxon>Eutheria</taxon>
        <taxon>Euarchontoglires</taxon>
        <taxon>Primates</taxon>
        <taxon>Haplorrhini</taxon>
        <taxon>Catarrhini</taxon>
        <taxon>Cercopithecidae</taxon>
        <taxon>Cercopithecinae</taxon>
        <taxon>Macaca</taxon>
    </lineage>
</organism>
<dbReference type="Proteomes" id="UP000009130">
    <property type="component" value="Chromosome 20"/>
</dbReference>